<reference evidence="4 6" key="2">
    <citation type="journal article" date="2019" name="Microb. Pathog.">
        <title>Comparison of VITEK 2, MALDI-TOF MS, 16S rRNA gene sequencing, and whole-genome sequencing for identification of Roseomonas mucosa.</title>
        <authorList>
            <person name="Rudolph W.W."/>
            <person name="Gunzer F."/>
            <person name="Trauth M."/>
            <person name="Bunk B."/>
            <person name="Bigge R."/>
            <person name="Schrottner P."/>
        </authorList>
    </citation>
    <scope>NUCLEOTIDE SEQUENCE [LARGE SCALE GENOMIC DNA]</scope>
    <source>
        <strain evidence="4 6">DSM 103800</strain>
    </source>
</reference>
<reference evidence="4" key="3">
    <citation type="submission" date="2023-09" db="EMBL/GenBank/DDBJ databases">
        <authorList>
            <person name="Schober I."/>
            <person name="Bunk B."/>
        </authorList>
    </citation>
    <scope>NUCLEOTIDE SEQUENCE</scope>
    <source>
        <strain evidence="4">DSM 103800</strain>
    </source>
</reference>
<evidence type="ECO:0000259" key="2">
    <source>
        <dbReference type="Pfam" id="PF07331"/>
    </source>
</evidence>
<sequence>MNQASRSDLLVGLGVVGLGLLTVWQALVIPPTPVYAEVSATLVPWLVAVLLLALGIGLCASALRGGWSHGLEDMQDPPPVNWRSLGLLAAALVVQVALIEWLGFVIASTILYVLVCAAFGSRHPLRDLLIGAVVTLLAYLAFSHLLGVNIGAGVLEGIL</sequence>
<dbReference type="eggNOG" id="ENOG5032T61">
    <property type="taxonomic scope" value="Bacteria"/>
</dbReference>
<dbReference type="KEGG" id="rgi:RGI145_16670"/>
<keyword evidence="1" id="KW-0472">Membrane</keyword>
<dbReference type="Pfam" id="PF07331">
    <property type="entry name" value="TctB"/>
    <property type="match status" value="1"/>
</dbReference>
<dbReference type="Proteomes" id="UP000185494">
    <property type="component" value="Chromosome 1"/>
</dbReference>
<evidence type="ECO:0000313" key="4">
    <source>
        <dbReference type="EMBL" id="MDT8332637.1"/>
    </source>
</evidence>
<keyword evidence="1" id="KW-1133">Transmembrane helix</keyword>
<proteinExistence type="predicted"/>
<protein>
    <submittedName>
        <fullName evidence="4">Tripartite tricarboxylate transporter TctB family protein</fullName>
    </submittedName>
</protein>
<dbReference type="InterPro" id="IPR009936">
    <property type="entry name" value="DUF1468"/>
</dbReference>
<evidence type="ECO:0000256" key="1">
    <source>
        <dbReference type="SAM" id="Phobius"/>
    </source>
</evidence>
<feature type="transmembrane region" description="Helical" evidence="1">
    <location>
        <begin position="128"/>
        <end position="155"/>
    </location>
</feature>
<gene>
    <name evidence="3" type="ORF">RGI145_16670</name>
    <name evidence="4" type="ORF">RQ831_16385</name>
</gene>
<dbReference type="Proteomes" id="UP001258945">
    <property type="component" value="Unassembled WGS sequence"/>
</dbReference>
<dbReference type="EMBL" id="JAVVDO010000032">
    <property type="protein sequence ID" value="MDT8332637.1"/>
    <property type="molecule type" value="Genomic_DNA"/>
</dbReference>
<dbReference type="EMBL" id="CP015583">
    <property type="protein sequence ID" value="APT58500.1"/>
    <property type="molecule type" value="Genomic_DNA"/>
</dbReference>
<accession>A0A1L7AIH2</accession>
<reference evidence="3 5" key="1">
    <citation type="submission" date="2016-05" db="EMBL/GenBank/DDBJ databases">
        <title>Complete Genome and Methylome Analysis of Psychrotrophic Bacterial Isolates from Antarctic Lake Untersee.</title>
        <authorList>
            <person name="Fomenkov A."/>
            <person name="Akimov V.N."/>
            <person name="Vasilyeva L.V."/>
            <person name="Andersen D."/>
            <person name="Vincze T."/>
            <person name="Roberts R.J."/>
        </authorList>
    </citation>
    <scope>NUCLEOTIDE SEQUENCE [LARGE SCALE GENOMIC DNA]</scope>
    <source>
        <strain evidence="3 5">U14-5</strain>
    </source>
</reference>
<feature type="transmembrane region" description="Helical" evidence="1">
    <location>
        <begin position="42"/>
        <end position="60"/>
    </location>
</feature>
<dbReference type="RefSeq" id="WP_075799261.1">
    <property type="nucleotide sequence ID" value="NZ_CP015583.1"/>
</dbReference>
<organism evidence="3 5">
    <name type="scientific">Roseomonas gilardii</name>
    <dbReference type="NCBI Taxonomy" id="257708"/>
    <lineage>
        <taxon>Bacteria</taxon>
        <taxon>Pseudomonadati</taxon>
        <taxon>Pseudomonadota</taxon>
        <taxon>Alphaproteobacteria</taxon>
        <taxon>Acetobacterales</taxon>
        <taxon>Roseomonadaceae</taxon>
        <taxon>Roseomonas</taxon>
    </lineage>
</organism>
<name>A0A1L7AIH2_9PROT</name>
<feature type="transmembrane region" description="Helical" evidence="1">
    <location>
        <begin position="9"/>
        <end position="30"/>
    </location>
</feature>
<keyword evidence="6" id="KW-1185">Reference proteome</keyword>
<evidence type="ECO:0000313" key="6">
    <source>
        <dbReference type="Proteomes" id="UP001258945"/>
    </source>
</evidence>
<feature type="transmembrane region" description="Helical" evidence="1">
    <location>
        <begin position="104"/>
        <end position="121"/>
    </location>
</feature>
<evidence type="ECO:0000313" key="3">
    <source>
        <dbReference type="EMBL" id="APT58500.1"/>
    </source>
</evidence>
<keyword evidence="1" id="KW-0812">Transmembrane</keyword>
<dbReference type="STRING" id="257708.RGI145_16670"/>
<evidence type="ECO:0000313" key="5">
    <source>
        <dbReference type="Proteomes" id="UP000185494"/>
    </source>
</evidence>
<dbReference type="AlphaFoldDB" id="A0A1L7AIH2"/>
<feature type="domain" description="DUF1468" evidence="2">
    <location>
        <begin position="10"/>
        <end position="149"/>
    </location>
</feature>